<evidence type="ECO:0000256" key="8">
    <source>
        <dbReference type="ARBA" id="ARBA00023027"/>
    </source>
</evidence>
<dbReference type="Proteomes" id="UP000504756">
    <property type="component" value="Unassembled WGS sequence"/>
</dbReference>
<keyword evidence="8 13" id="KW-0520">NAD</keyword>
<feature type="binding site" evidence="13">
    <location>
        <position position="160"/>
    </location>
    <ligand>
        <name>ATP</name>
        <dbReference type="ChEBI" id="CHEBI:30616"/>
    </ligand>
</feature>
<feature type="binding site" evidence="13">
    <location>
        <position position="211"/>
    </location>
    <ligand>
        <name>ATP</name>
        <dbReference type="ChEBI" id="CHEBI:30616"/>
    </ligand>
</feature>
<dbReference type="CDD" id="cd00553">
    <property type="entry name" value="NAD_synthase"/>
    <property type="match status" value="1"/>
</dbReference>
<evidence type="ECO:0000313" key="17">
    <source>
        <dbReference type="EMBL" id="GFO51520.1"/>
    </source>
</evidence>
<protein>
    <recommendedName>
        <fullName evidence="12 13">NH(3)-dependent NAD(+) synthetase</fullName>
        <ecNumber evidence="11 13">6.3.1.5</ecNumber>
    </recommendedName>
</protein>
<organism evidence="19 21">
    <name type="scientific">Lactococcus garvieae</name>
    <dbReference type="NCBI Taxonomy" id="1363"/>
    <lineage>
        <taxon>Bacteria</taxon>
        <taxon>Bacillati</taxon>
        <taxon>Bacillota</taxon>
        <taxon>Bacilli</taxon>
        <taxon>Lactobacillales</taxon>
        <taxon>Streptococcaceae</taxon>
        <taxon>Lactococcus</taxon>
    </lineage>
</organism>
<dbReference type="FunFam" id="3.40.50.620:FF:000015">
    <property type="entry name" value="NH(3)-dependent NAD(+) synthetase"/>
    <property type="match status" value="1"/>
</dbReference>
<evidence type="ECO:0000313" key="22">
    <source>
        <dbReference type="Proteomes" id="UP000504756"/>
    </source>
</evidence>
<evidence type="ECO:0000259" key="16">
    <source>
        <dbReference type="Pfam" id="PF02540"/>
    </source>
</evidence>
<keyword evidence="5 13" id="KW-0547">Nucleotide-binding</keyword>
<feature type="binding site" evidence="13">
    <location>
        <position position="165"/>
    </location>
    <ligand>
        <name>Mg(2+)</name>
        <dbReference type="ChEBI" id="CHEBI:18420"/>
    </ligand>
</feature>
<keyword evidence="6 13" id="KW-0067">ATP-binding</keyword>
<evidence type="ECO:0000256" key="2">
    <source>
        <dbReference type="ARBA" id="ARBA00011738"/>
    </source>
</evidence>
<feature type="binding site" evidence="13">
    <location>
        <position position="52"/>
    </location>
    <ligand>
        <name>Mg(2+)</name>
        <dbReference type="ChEBI" id="CHEBI:18420"/>
    </ligand>
</feature>
<dbReference type="GO" id="GO:0005524">
    <property type="term" value="F:ATP binding"/>
    <property type="evidence" value="ECO:0007669"/>
    <property type="project" value="UniProtKB-UniRule"/>
</dbReference>
<comment type="catalytic activity">
    <reaction evidence="9 13 15">
        <text>deamido-NAD(+) + NH4(+) + ATP = AMP + diphosphate + NAD(+) + H(+)</text>
        <dbReference type="Rhea" id="RHEA:21188"/>
        <dbReference type="ChEBI" id="CHEBI:15378"/>
        <dbReference type="ChEBI" id="CHEBI:28938"/>
        <dbReference type="ChEBI" id="CHEBI:30616"/>
        <dbReference type="ChEBI" id="CHEBI:33019"/>
        <dbReference type="ChEBI" id="CHEBI:57540"/>
        <dbReference type="ChEBI" id="CHEBI:58437"/>
        <dbReference type="ChEBI" id="CHEBI:456215"/>
        <dbReference type="EC" id="6.3.1.5"/>
    </reaction>
</comment>
<dbReference type="GO" id="GO:0009435">
    <property type="term" value="P:NAD+ biosynthetic process"/>
    <property type="evidence" value="ECO:0007669"/>
    <property type="project" value="UniProtKB-UniRule"/>
</dbReference>
<feature type="binding site" evidence="13">
    <location>
        <begin position="46"/>
        <end position="53"/>
    </location>
    <ligand>
        <name>ATP</name>
        <dbReference type="ChEBI" id="CHEBI:30616"/>
    </ligand>
</feature>
<dbReference type="AlphaFoldDB" id="A0A1I4ELX5"/>
<evidence type="ECO:0000256" key="14">
    <source>
        <dbReference type="RuleBase" id="RU003811"/>
    </source>
</evidence>
<evidence type="ECO:0000256" key="15">
    <source>
        <dbReference type="RuleBase" id="RU003812"/>
    </source>
</evidence>
<feature type="binding site" description="in other chain" evidence="13">
    <location>
        <position position="173"/>
    </location>
    <ligand>
        <name>deamido-NAD(+)</name>
        <dbReference type="ChEBI" id="CHEBI:58437"/>
        <note>ligand shared between two neighboring subunits</note>
    </ligand>
</feature>
<dbReference type="Proteomes" id="UP000181969">
    <property type="component" value="Unassembled WGS sequence"/>
</dbReference>
<evidence type="ECO:0000256" key="4">
    <source>
        <dbReference type="ARBA" id="ARBA00022723"/>
    </source>
</evidence>
<dbReference type="EMBL" id="BLXU01000004">
    <property type="protein sequence ID" value="GFO51520.1"/>
    <property type="molecule type" value="Genomic_DNA"/>
</dbReference>
<reference evidence="18" key="4">
    <citation type="submission" date="2023-04" db="EMBL/GenBank/DDBJ databases">
        <title>Genomic analysis of Lactococcus garvieae isolates.</title>
        <authorList>
            <person name="Zhanghang C."/>
        </authorList>
    </citation>
    <scope>NUCLEOTIDE SEQUENCE</scope>
    <source>
        <strain evidence="18">ZB-1</strain>
    </source>
</reference>
<evidence type="ECO:0000313" key="20">
    <source>
        <dbReference type="EMBL" id="WEA14530.1"/>
    </source>
</evidence>
<keyword evidence="3 13" id="KW-0436">Ligase</keyword>
<dbReference type="GO" id="GO:0046872">
    <property type="term" value="F:metal ion binding"/>
    <property type="evidence" value="ECO:0007669"/>
    <property type="project" value="UniProtKB-KW"/>
</dbReference>
<evidence type="ECO:0000256" key="12">
    <source>
        <dbReference type="ARBA" id="ARBA00070926"/>
    </source>
</evidence>
<evidence type="ECO:0000256" key="11">
    <source>
        <dbReference type="ARBA" id="ARBA00066987"/>
    </source>
</evidence>
<evidence type="ECO:0000256" key="3">
    <source>
        <dbReference type="ARBA" id="ARBA00022598"/>
    </source>
</evidence>
<dbReference type="InterPro" id="IPR003694">
    <property type="entry name" value="NAD_synthase"/>
</dbReference>
<feature type="binding site" evidence="13">
    <location>
        <position position="189"/>
    </location>
    <ligand>
        <name>ATP</name>
        <dbReference type="ChEBI" id="CHEBI:30616"/>
    </ligand>
</feature>
<reference evidence="17 22" key="2">
    <citation type="submission" date="2020-06" db="EMBL/GenBank/DDBJ databases">
        <title>Draft genome sequence of Lactic acid bacteria from Okinawan-style tofu.</title>
        <authorList>
            <person name="Takara I."/>
            <person name="Ikematsu S."/>
        </authorList>
    </citation>
    <scope>NUCLEOTIDE SEQUENCE [LARGE SCALE GENOMIC DNA]</scope>
    <source>
        <strain evidence="17">Lg38</strain>
        <strain evidence="22">lg38</strain>
    </source>
</reference>
<dbReference type="EC" id="6.3.1.5" evidence="11 13"/>
<dbReference type="EMBL" id="FOTJ01000001">
    <property type="protein sequence ID" value="SFL05456.1"/>
    <property type="molecule type" value="Genomic_DNA"/>
</dbReference>
<sequence>MSLQEKIIKELGVKPTIDAQEEIRKSVDFLKDYLKKYPFIKTYVLGISGGQDSTLAGRLAQIAMEEMRAETGNEAYTFVAIRLPYGTQADEDDAQRALDFIKPDKSLVVNIKEAVDAQVAALEATGVEISDFNKGNIKARQRMISQYGIAGGMQGAVLGTDHAAENITGFYTKFGDGGADLLPLFRLNKRQGKMLLAALGAEPSLYEKVPTADLEDGKPGLADEVALGVTYEDIDNYTEGRSISPEAQEKIENWYLKTEHKRHLPITIFDDFWK</sequence>
<proteinExistence type="inferred from homology"/>
<dbReference type="SUPFAM" id="SSF52402">
    <property type="entry name" value="Adenine nucleotide alpha hydrolases-like"/>
    <property type="match status" value="1"/>
</dbReference>
<dbReference type="GO" id="GO:0008795">
    <property type="term" value="F:NAD+ synthase activity"/>
    <property type="evidence" value="ECO:0007669"/>
    <property type="project" value="UniProtKB-UniRule"/>
</dbReference>
<dbReference type="EMBL" id="JARYTV010000001">
    <property type="protein sequence ID" value="MDH7959235.1"/>
    <property type="molecule type" value="Genomic_DNA"/>
</dbReference>
<reference evidence="20" key="3">
    <citation type="submission" date="2023-02" db="EMBL/GenBank/DDBJ databases">
        <title>Comparative genomics and fermentation flavor characterization of five lactic acid bacteria reveal flavor biosynthesis metabolic pathways in fermented muskmelon puree.</title>
        <authorList>
            <person name="Yuan L."/>
            <person name="Li M."/>
            <person name="Xu X."/>
            <person name="Lao F."/>
            <person name="Wu J."/>
        </authorList>
    </citation>
    <scope>NUCLEOTIDE SEQUENCE</scope>
    <source>
        <strain evidence="20">Pa-2</strain>
    </source>
</reference>
<dbReference type="EMBL" id="CP118627">
    <property type="protein sequence ID" value="WEA14530.1"/>
    <property type="molecule type" value="Genomic_DNA"/>
</dbReference>
<dbReference type="Gene3D" id="3.40.50.620">
    <property type="entry name" value="HUPs"/>
    <property type="match status" value="1"/>
</dbReference>
<feature type="domain" description="NAD/GMP synthase" evidence="16">
    <location>
        <begin position="23"/>
        <end position="265"/>
    </location>
</feature>
<dbReference type="PANTHER" id="PTHR23090">
    <property type="entry name" value="NH 3 /GLUTAMINE-DEPENDENT NAD + SYNTHETASE"/>
    <property type="match status" value="1"/>
</dbReference>
<keyword evidence="4 13" id="KW-0479">Metal-binding</keyword>
<evidence type="ECO:0000256" key="10">
    <source>
        <dbReference type="ARBA" id="ARBA00055966"/>
    </source>
</evidence>
<comment type="subunit">
    <text evidence="2 13">Homodimer.</text>
</comment>
<name>A0A1I4ELX5_9LACT</name>
<evidence type="ECO:0000256" key="9">
    <source>
        <dbReference type="ARBA" id="ARBA00051206"/>
    </source>
</evidence>
<evidence type="ECO:0000256" key="13">
    <source>
        <dbReference type="HAMAP-Rule" id="MF_00193"/>
    </source>
</evidence>
<dbReference type="GO" id="GO:0004359">
    <property type="term" value="F:glutaminase activity"/>
    <property type="evidence" value="ECO:0007669"/>
    <property type="project" value="InterPro"/>
</dbReference>
<dbReference type="GeneID" id="61074420"/>
<reference evidence="19 21" key="1">
    <citation type="submission" date="2016-10" db="EMBL/GenBank/DDBJ databases">
        <authorList>
            <person name="de Groot N.N."/>
        </authorList>
    </citation>
    <scope>NUCLEOTIDE SEQUENCE [LARGE SCALE GENOMIC DNA]</scope>
    <source>
        <strain evidence="19 21">M79</strain>
    </source>
</reference>
<accession>A0A1I4ELX5</accession>
<evidence type="ECO:0000313" key="19">
    <source>
        <dbReference type="EMBL" id="SFL05456.1"/>
    </source>
</evidence>
<evidence type="ECO:0000313" key="18">
    <source>
        <dbReference type="EMBL" id="MDH7959235.1"/>
    </source>
</evidence>
<dbReference type="PANTHER" id="PTHR23090:SF7">
    <property type="entry name" value="NH(3)-DEPENDENT NAD(+) SYNTHETASE"/>
    <property type="match status" value="1"/>
</dbReference>
<keyword evidence="7 13" id="KW-0460">Magnesium</keyword>
<dbReference type="NCBIfam" id="TIGR00552">
    <property type="entry name" value="nadE"/>
    <property type="match status" value="1"/>
</dbReference>
<dbReference type="GO" id="GO:0005737">
    <property type="term" value="C:cytoplasm"/>
    <property type="evidence" value="ECO:0007669"/>
    <property type="project" value="InterPro"/>
</dbReference>
<feature type="binding site" evidence="13">
    <location>
        <position position="180"/>
    </location>
    <ligand>
        <name>deamido-NAD(+)</name>
        <dbReference type="ChEBI" id="CHEBI:58437"/>
        <note>ligand shared between two neighboring subunits</note>
    </ligand>
</feature>
<dbReference type="Proteomes" id="UP001157396">
    <property type="component" value="Unassembled WGS sequence"/>
</dbReference>
<evidence type="ECO:0000256" key="5">
    <source>
        <dbReference type="ARBA" id="ARBA00022741"/>
    </source>
</evidence>
<comment type="pathway">
    <text evidence="13">Cofactor biosynthesis; NAD(+) biosynthesis; NAD(+) from deamido-NAD(+) (ammonia route): step 1/1.</text>
</comment>
<evidence type="ECO:0000256" key="1">
    <source>
        <dbReference type="ARBA" id="ARBA00005859"/>
    </source>
</evidence>
<dbReference type="InterPro" id="IPR014729">
    <property type="entry name" value="Rossmann-like_a/b/a_fold"/>
</dbReference>
<evidence type="ECO:0000256" key="7">
    <source>
        <dbReference type="ARBA" id="ARBA00022842"/>
    </source>
</evidence>
<feature type="binding site" description="in other chain" evidence="13">
    <location>
        <begin position="260"/>
        <end position="261"/>
    </location>
    <ligand>
        <name>deamido-NAD(+)</name>
        <dbReference type="ChEBI" id="CHEBI:58437"/>
        <note>ligand shared between two neighboring subunits</note>
    </ligand>
</feature>
<evidence type="ECO:0000313" key="21">
    <source>
        <dbReference type="Proteomes" id="UP000181969"/>
    </source>
</evidence>
<comment type="similarity">
    <text evidence="1 13 14">Belongs to the NAD synthetase family.</text>
</comment>
<dbReference type="Proteomes" id="UP001217324">
    <property type="component" value="Chromosome"/>
</dbReference>
<dbReference type="NCBIfam" id="NF001979">
    <property type="entry name" value="PRK00768.1"/>
    <property type="match status" value="1"/>
</dbReference>
<dbReference type="InterPro" id="IPR022926">
    <property type="entry name" value="NH(3)-dep_NAD(+)_synth"/>
</dbReference>
<dbReference type="GO" id="GO:0003952">
    <property type="term" value="F:NAD+ synthase (glutamine-hydrolyzing) activity"/>
    <property type="evidence" value="ECO:0007669"/>
    <property type="project" value="InterPro"/>
</dbReference>
<dbReference type="RefSeq" id="WP_004257848.1">
    <property type="nucleotide sequence ID" value="NZ_AP026069.1"/>
</dbReference>
<comment type="function">
    <text evidence="10 13">Catalyzes the ATP-dependent amidation of deamido-NAD to form NAD. Uses ammonia as a nitrogen source.</text>
</comment>
<dbReference type="HAMAP" id="MF_00193">
    <property type="entry name" value="NadE_ammonia_dep"/>
    <property type="match status" value="1"/>
</dbReference>
<dbReference type="InterPro" id="IPR022310">
    <property type="entry name" value="NAD/GMP_synthase"/>
</dbReference>
<dbReference type="Pfam" id="PF02540">
    <property type="entry name" value="NAD_synthase"/>
    <property type="match status" value="1"/>
</dbReference>
<dbReference type="OrthoDB" id="9803818at2"/>
<feature type="binding site" description="in other chain" evidence="13">
    <location>
        <position position="140"/>
    </location>
    <ligand>
        <name>deamido-NAD(+)</name>
        <dbReference type="ChEBI" id="CHEBI:58437"/>
        <note>ligand shared between two neighboring subunits</note>
    </ligand>
</feature>
<gene>
    <name evidence="13 17" type="primary">nadE</name>
    <name evidence="17" type="ORF">ikelab_07950</name>
    <name evidence="20" type="ORF">PWF74_03220</name>
    <name evidence="18" type="ORF">QHR29_01910</name>
    <name evidence="19" type="ORF">SAMN05216438_1017</name>
</gene>
<evidence type="ECO:0000256" key="6">
    <source>
        <dbReference type="ARBA" id="ARBA00022840"/>
    </source>
</evidence>
<dbReference type="UniPathway" id="UPA00253">
    <property type="reaction ID" value="UER00333"/>
</dbReference>